<reference evidence="2" key="1">
    <citation type="submission" date="2020-02" db="EMBL/GenBank/DDBJ databases">
        <authorList>
            <person name="Meier V. D."/>
        </authorList>
    </citation>
    <scope>NUCLEOTIDE SEQUENCE</scope>
    <source>
        <strain evidence="2">AVDCRST_MAG66</strain>
    </source>
</reference>
<sequence length="40" mass="4230">GALRPHPGRAVGRDPHRRPHRRLPAAAGPGVRPVRAPPAV</sequence>
<evidence type="ECO:0000256" key="1">
    <source>
        <dbReference type="SAM" id="MobiDB-lite"/>
    </source>
</evidence>
<feature type="region of interest" description="Disordered" evidence="1">
    <location>
        <begin position="1"/>
        <end position="40"/>
    </location>
</feature>
<protein>
    <submittedName>
        <fullName evidence="2">Uncharacterized protein</fullName>
    </submittedName>
</protein>
<dbReference type="EMBL" id="CADCUS010000042">
    <property type="protein sequence ID" value="CAA9380874.1"/>
    <property type="molecule type" value="Genomic_DNA"/>
</dbReference>
<evidence type="ECO:0000313" key="2">
    <source>
        <dbReference type="EMBL" id="CAA9380874.1"/>
    </source>
</evidence>
<feature type="compositionally biased region" description="Low complexity" evidence="1">
    <location>
        <begin position="24"/>
        <end position="34"/>
    </location>
</feature>
<feature type="non-terminal residue" evidence="2">
    <location>
        <position position="1"/>
    </location>
</feature>
<feature type="non-terminal residue" evidence="2">
    <location>
        <position position="40"/>
    </location>
</feature>
<organism evidence="2">
    <name type="scientific">uncultured Pseudonocardia sp</name>
    <dbReference type="NCBI Taxonomy" id="211455"/>
    <lineage>
        <taxon>Bacteria</taxon>
        <taxon>Bacillati</taxon>
        <taxon>Actinomycetota</taxon>
        <taxon>Actinomycetes</taxon>
        <taxon>Pseudonocardiales</taxon>
        <taxon>Pseudonocardiaceae</taxon>
        <taxon>Pseudonocardia</taxon>
        <taxon>environmental samples</taxon>
    </lineage>
</organism>
<proteinExistence type="predicted"/>
<accession>A0A6J4N8I3</accession>
<gene>
    <name evidence="2" type="ORF">AVDCRST_MAG66-266</name>
</gene>
<dbReference type="AlphaFoldDB" id="A0A6J4N8I3"/>
<name>A0A6J4N8I3_9PSEU</name>